<organism evidence="1 2">
    <name type="scientific">Guyanagaster necrorhizus</name>
    <dbReference type="NCBI Taxonomy" id="856835"/>
    <lineage>
        <taxon>Eukaryota</taxon>
        <taxon>Fungi</taxon>
        <taxon>Dikarya</taxon>
        <taxon>Basidiomycota</taxon>
        <taxon>Agaricomycotina</taxon>
        <taxon>Agaricomycetes</taxon>
        <taxon>Agaricomycetidae</taxon>
        <taxon>Agaricales</taxon>
        <taxon>Marasmiineae</taxon>
        <taxon>Physalacriaceae</taxon>
        <taxon>Guyanagaster</taxon>
    </lineage>
</organism>
<dbReference type="GeneID" id="66102566"/>
<reference evidence="1" key="1">
    <citation type="submission" date="2020-11" db="EMBL/GenBank/DDBJ databases">
        <title>Adaptations for nitrogen fixation in a non-lichenized fungal sporocarp promotes dispersal by wood-feeding termites.</title>
        <authorList>
            <consortium name="DOE Joint Genome Institute"/>
            <person name="Koch R.A."/>
            <person name="Yoon G."/>
            <person name="Arayal U."/>
            <person name="Lail K."/>
            <person name="Amirebrahimi M."/>
            <person name="Labutti K."/>
            <person name="Lipzen A."/>
            <person name="Riley R."/>
            <person name="Barry K."/>
            <person name="Henrissat B."/>
            <person name="Grigoriev I.V."/>
            <person name="Herr J.R."/>
            <person name="Aime M.C."/>
        </authorList>
    </citation>
    <scope>NUCLEOTIDE SEQUENCE</scope>
    <source>
        <strain evidence="1">MCA 3950</strain>
    </source>
</reference>
<dbReference type="RefSeq" id="XP_043037717.1">
    <property type="nucleotide sequence ID" value="XM_043180270.1"/>
</dbReference>
<evidence type="ECO:0000313" key="2">
    <source>
        <dbReference type="Proteomes" id="UP000812287"/>
    </source>
</evidence>
<dbReference type="AlphaFoldDB" id="A0A9P8ARU8"/>
<dbReference type="EMBL" id="MU250541">
    <property type="protein sequence ID" value="KAG7444217.1"/>
    <property type="molecule type" value="Genomic_DNA"/>
</dbReference>
<dbReference type="Proteomes" id="UP000812287">
    <property type="component" value="Unassembled WGS sequence"/>
</dbReference>
<keyword evidence="2" id="KW-1185">Reference proteome</keyword>
<accession>A0A9P8ARU8</accession>
<evidence type="ECO:0000313" key="1">
    <source>
        <dbReference type="EMBL" id="KAG7444217.1"/>
    </source>
</evidence>
<proteinExistence type="predicted"/>
<sequence length="210" mass="24734">MRKISLADGGGYTFLDAFWGGRPILHEMLMVWQHHLKAYDFTLIVAGTEIPRKHFQGDQWSYYQWTSDAGDFSVPELQRQYISKFLPPSLASILSGEEFQLRMWKWFRGRHRFTASVISQLLFNDFQSPHRLLDYLVWLSTGYEPRDGEVYSHAEEYRDFRRPYMPMEMPDPRYCKSTNLLSSMLTSLCQIPLLRQPSMTLLSTALPRYS</sequence>
<gene>
    <name evidence="1" type="ORF">BT62DRAFT_259708</name>
</gene>
<name>A0A9P8ARU8_9AGAR</name>
<protein>
    <submittedName>
        <fullName evidence="1">Uncharacterized protein</fullName>
    </submittedName>
</protein>
<comment type="caution">
    <text evidence="1">The sequence shown here is derived from an EMBL/GenBank/DDBJ whole genome shotgun (WGS) entry which is preliminary data.</text>
</comment>
<dbReference type="OrthoDB" id="2393824at2759"/>